<dbReference type="OrthoDB" id="264766at2"/>
<accession>A0A517M8Z2</accession>
<protein>
    <recommendedName>
        <fullName evidence="2">Response regulatory domain-containing protein</fullName>
    </recommendedName>
</protein>
<dbReference type="Gene3D" id="3.40.50.2300">
    <property type="match status" value="1"/>
</dbReference>
<dbReference type="EMBL" id="CP036262">
    <property type="protein sequence ID" value="QDS91301.1"/>
    <property type="molecule type" value="Genomic_DNA"/>
</dbReference>
<dbReference type="Gene3D" id="3.40.50.300">
    <property type="entry name" value="P-loop containing nucleotide triphosphate hydrolases"/>
    <property type="match status" value="1"/>
</dbReference>
<keyword evidence="4" id="KW-1185">Reference proteome</keyword>
<evidence type="ECO:0000313" key="3">
    <source>
        <dbReference type="EMBL" id="QDS91301.1"/>
    </source>
</evidence>
<evidence type="ECO:0000259" key="2">
    <source>
        <dbReference type="PROSITE" id="PS50110"/>
    </source>
</evidence>
<dbReference type="Proteomes" id="UP000320672">
    <property type="component" value="Chromosome"/>
</dbReference>
<sequence>MFGIVYSDDASLDATILESATLCGIDCESVSSDPDWIDKARKDSTIDLIFIGIRQAGEANLGLVRRLASSTDARIIVVGPVAEPGVVVECIRSGAYDYIDVHGSLENEIPILVSRIKSGSHSTANTSAIAVLTTGDVSDGDLVAINFAADFAQVSGTCNLLELRFWGSAMAARLQLDPQYSMDDLLAHPSIDDQMIAEALTPHPSGVKLLSGSRGAPLDAPVLDTVTRPLLQHSRAKNVPTVIAFDDYTTHHHIDSILQCDSIVLCSRLDVAALWRTKYRLVRLLDASIPIEHIHVVTVDFDNGVHPDIRDIRKALHDVKVYPVSFDPVPQTVSTNLGQPVITRYPTSGMSTQLLNARRLISGEVPQEPTGFRNRILKKLGLAVAHAN</sequence>
<comment type="caution">
    <text evidence="1">Lacks conserved residue(s) required for the propagation of feature annotation.</text>
</comment>
<dbReference type="SUPFAM" id="SSF52172">
    <property type="entry name" value="CheY-like"/>
    <property type="match status" value="1"/>
</dbReference>
<dbReference type="AlphaFoldDB" id="A0A517M8Z2"/>
<evidence type="ECO:0000256" key="1">
    <source>
        <dbReference type="PROSITE-ProRule" id="PRU00169"/>
    </source>
</evidence>
<dbReference type="PROSITE" id="PS50110">
    <property type="entry name" value="RESPONSE_REGULATORY"/>
    <property type="match status" value="1"/>
</dbReference>
<organism evidence="3 4">
    <name type="scientific">Roseimaritima multifibrata</name>
    <dbReference type="NCBI Taxonomy" id="1930274"/>
    <lineage>
        <taxon>Bacteria</taxon>
        <taxon>Pseudomonadati</taxon>
        <taxon>Planctomycetota</taxon>
        <taxon>Planctomycetia</taxon>
        <taxon>Pirellulales</taxon>
        <taxon>Pirellulaceae</taxon>
        <taxon>Roseimaritima</taxon>
    </lineage>
</organism>
<reference evidence="3 4" key="1">
    <citation type="submission" date="2019-02" db="EMBL/GenBank/DDBJ databases">
        <title>Deep-cultivation of Planctomycetes and their phenomic and genomic characterization uncovers novel biology.</title>
        <authorList>
            <person name="Wiegand S."/>
            <person name="Jogler M."/>
            <person name="Boedeker C."/>
            <person name="Pinto D."/>
            <person name="Vollmers J."/>
            <person name="Rivas-Marin E."/>
            <person name="Kohn T."/>
            <person name="Peeters S.H."/>
            <person name="Heuer A."/>
            <person name="Rast P."/>
            <person name="Oberbeckmann S."/>
            <person name="Bunk B."/>
            <person name="Jeske O."/>
            <person name="Meyerdierks A."/>
            <person name="Storesund J.E."/>
            <person name="Kallscheuer N."/>
            <person name="Luecker S."/>
            <person name="Lage O.M."/>
            <person name="Pohl T."/>
            <person name="Merkel B.J."/>
            <person name="Hornburger P."/>
            <person name="Mueller R.-W."/>
            <person name="Bruemmer F."/>
            <person name="Labrenz M."/>
            <person name="Spormann A.M."/>
            <person name="Op den Camp H."/>
            <person name="Overmann J."/>
            <person name="Amann R."/>
            <person name="Jetten M.S.M."/>
            <person name="Mascher T."/>
            <person name="Medema M.H."/>
            <person name="Devos D.P."/>
            <person name="Kaster A.-K."/>
            <person name="Ovreas L."/>
            <person name="Rohde M."/>
            <person name="Galperin M.Y."/>
            <person name="Jogler C."/>
        </authorList>
    </citation>
    <scope>NUCLEOTIDE SEQUENCE [LARGE SCALE GENOMIC DNA]</scope>
    <source>
        <strain evidence="3 4">FF011L</strain>
    </source>
</reference>
<dbReference type="InterPro" id="IPR027417">
    <property type="entry name" value="P-loop_NTPase"/>
</dbReference>
<dbReference type="KEGG" id="rml:FF011L_00300"/>
<proteinExistence type="predicted"/>
<dbReference type="RefSeq" id="WP_145349389.1">
    <property type="nucleotide sequence ID" value="NZ_CP036262.1"/>
</dbReference>
<evidence type="ECO:0000313" key="4">
    <source>
        <dbReference type="Proteomes" id="UP000320672"/>
    </source>
</evidence>
<dbReference type="InterPro" id="IPR001789">
    <property type="entry name" value="Sig_transdc_resp-reg_receiver"/>
</dbReference>
<dbReference type="GO" id="GO:0000160">
    <property type="term" value="P:phosphorelay signal transduction system"/>
    <property type="evidence" value="ECO:0007669"/>
    <property type="project" value="InterPro"/>
</dbReference>
<name>A0A517M8Z2_9BACT</name>
<gene>
    <name evidence="3" type="ORF">FF011L_00300</name>
</gene>
<dbReference type="InterPro" id="IPR011006">
    <property type="entry name" value="CheY-like_superfamily"/>
</dbReference>
<feature type="domain" description="Response regulatory" evidence="2">
    <location>
        <begin position="2"/>
        <end position="116"/>
    </location>
</feature>